<dbReference type="GO" id="GO:0006432">
    <property type="term" value="P:phenylalanyl-tRNA aminoacylation"/>
    <property type="evidence" value="ECO:0007669"/>
    <property type="project" value="UniProtKB-UniRule"/>
</dbReference>
<keyword evidence="10 15" id="KW-0460">Magnesium</keyword>
<evidence type="ECO:0000256" key="14">
    <source>
        <dbReference type="ARBA" id="ARBA00049255"/>
    </source>
</evidence>
<comment type="subcellular location">
    <subcellularLocation>
        <location evidence="1 15">Cytoplasm</location>
    </subcellularLocation>
</comment>
<evidence type="ECO:0000256" key="6">
    <source>
        <dbReference type="ARBA" id="ARBA00022598"/>
    </source>
</evidence>
<dbReference type="SMART" id="SM00874">
    <property type="entry name" value="B5"/>
    <property type="match status" value="1"/>
</dbReference>
<sequence>MKFSESWLRSAVNPSISIEELVAQVTMAGLEVDAVESAAPEMSGVVVGEILSVEQHPDADKLRVCQVAGGGETAQVVCGAPNARAGIKVPFATVGAKLPGDFKIKKAKLRGVESFGMLCAQTELQLGDDDDGLWELPADASVGSDLIEYLELNDNIIEVDLTPNRGDCLSIRGLAREVGVLNKTAVLEQACAPVTASINDSISITLEAPEACARYVGRVVRNLDLRQPTPQWMQEKLRRSGVRSLGPAVDVTNYVLLELGQPMHAFDLSKIDGGIVVRMGRDEKVKLLDDSDVVIDTQTLVIADQSKALAMAGIMGGDESAVGDDTTDILFESAWFNPLAIAGKARNYGKHTDSSHRFERGVDSELQVAAIERATALMLEICGGEAGPVVIQESAEHLPAPATIKLRDAHLAQQLGVVIGSAEIDDILARLGLTFVSRDDEGSTWVAPSWRFDIAIEQDLVEEVARIYGYNNLPTSTPTMALELQAKPERQQDLSIFRQQLVASGYQEAVTYSFVDPELQKLVDPETDGIALQNPISADMSVMRTSLWSGLLSTAIYNLNRQQNRVRIFEAGQCFVPGENGELTQNMALAGLICGSRTPAGWTASKDKVDFFDIKGDLESVLALTGLAEQFSFSAAEHPALHPGQSAMLSRNGEQVGWIGQLHPKLQAQLDVSTPVYLFQVDVAKVSESRLPKFSEVSKFPAVRRDLAFLVDSQIASADLMSEARNAAGEHLVDLMLFDVYQSKDIDNKGKSLALGLTFQHASRTLTDEEINTAIDRVVKKLDNKFKAELRG</sequence>
<evidence type="ECO:0000256" key="2">
    <source>
        <dbReference type="ARBA" id="ARBA00008653"/>
    </source>
</evidence>
<dbReference type="FunFam" id="3.30.930.10:FF:000022">
    <property type="entry name" value="Phenylalanine--tRNA ligase beta subunit"/>
    <property type="match status" value="1"/>
</dbReference>
<keyword evidence="6 15" id="KW-0436">Ligase</keyword>
<dbReference type="InterPro" id="IPR009061">
    <property type="entry name" value="DNA-bd_dom_put_sf"/>
</dbReference>
<dbReference type="eggNOG" id="COG0072">
    <property type="taxonomic scope" value="Bacteria"/>
</dbReference>
<feature type="binding site" evidence="15">
    <location>
        <position position="459"/>
    </location>
    <ligand>
        <name>Mg(2+)</name>
        <dbReference type="ChEBI" id="CHEBI:18420"/>
        <note>shared with alpha subunit</note>
    </ligand>
</feature>
<dbReference type="EC" id="6.1.1.20" evidence="15"/>
<dbReference type="PROSITE" id="PS51447">
    <property type="entry name" value="FDX_ACB"/>
    <property type="match status" value="1"/>
</dbReference>
<dbReference type="InterPro" id="IPR002547">
    <property type="entry name" value="tRNA-bd_dom"/>
</dbReference>
<dbReference type="InterPro" id="IPR005147">
    <property type="entry name" value="tRNA_synthase_B5-dom"/>
</dbReference>
<dbReference type="InterPro" id="IPR005121">
    <property type="entry name" value="Fdx_antiC-bd"/>
</dbReference>
<protein>
    <recommendedName>
        <fullName evidence="15">Phenylalanine--tRNA ligase beta subunit</fullName>
        <ecNumber evidence="15">6.1.1.20</ecNumber>
    </recommendedName>
    <alternativeName>
        <fullName evidence="15">Phenylalanyl-tRNA synthetase beta subunit</fullName>
        <shortName evidence="15">PheRS</shortName>
    </alternativeName>
</protein>
<evidence type="ECO:0000256" key="5">
    <source>
        <dbReference type="ARBA" id="ARBA00022555"/>
    </source>
</evidence>
<dbReference type="SUPFAM" id="SSF46955">
    <property type="entry name" value="Putative DNA-binding domain"/>
    <property type="match status" value="1"/>
</dbReference>
<evidence type="ECO:0000256" key="10">
    <source>
        <dbReference type="ARBA" id="ARBA00022842"/>
    </source>
</evidence>
<dbReference type="InterPro" id="IPR020825">
    <property type="entry name" value="Phe-tRNA_synthase-like_B3/B4"/>
</dbReference>
<dbReference type="Gene3D" id="3.30.70.380">
    <property type="entry name" value="Ferrodoxin-fold anticodon-binding domain"/>
    <property type="match status" value="1"/>
</dbReference>
<evidence type="ECO:0000256" key="11">
    <source>
        <dbReference type="ARBA" id="ARBA00022884"/>
    </source>
</evidence>
<dbReference type="InterPro" id="IPR045060">
    <property type="entry name" value="Phe-tRNA-ligase_IIc_bsu"/>
</dbReference>
<evidence type="ECO:0000259" key="17">
    <source>
        <dbReference type="PROSITE" id="PS50886"/>
    </source>
</evidence>
<dbReference type="Pfam" id="PF17759">
    <property type="entry name" value="tRNA_synthFbeta"/>
    <property type="match status" value="1"/>
</dbReference>
<dbReference type="InterPro" id="IPR045864">
    <property type="entry name" value="aa-tRNA-synth_II/BPL/LPL"/>
</dbReference>
<evidence type="ECO:0000259" key="18">
    <source>
        <dbReference type="PROSITE" id="PS51447"/>
    </source>
</evidence>
<dbReference type="SMART" id="SM00873">
    <property type="entry name" value="B3_4"/>
    <property type="match status" value="1"/>
</dbReference>
<dbReference type="CDD" id="cd02796">
    <property type="entry name" value="tRNA_bind_bactPheRS"/>
    <property type="match status" value="1"/>
</dbReference>
<dbReference type="PANTHER" id="PTHR10947:SF0">
    <property type="entry name" value="PHENYLALANINE--TRNA LIGASE BETA SUBUNIT"/>
    <property type="match status" value="1"/>
</dbReference>
<dbReference type="SUPFAM" id="SSF55681">
    <property type="entry name" value="Class II aaRS and biotin synthetases"/>
    <property type="match status" value="1"/>
</dbReference>
<keyword evidence="21" id="KW-1185">Reference proteome</keyword>
<keyword evidence="4 15" id="KW-0963">Cytoplasm</keyword>
<evidence type="ECO:0000256" key="9">
    <source>
        <dbReference type="ARBA" id="ARBA00022840"/>
    </source>
</evidence>
<keyword evidence="11 16" id="KW-0694">RNA-binding</keyword>
<dbReference type="SUPFAM" id="SSF56037">
    <property type="entry name" value="PheT/TilS domain"/>
    <property type="match status" value="1"/>
</dbReference>
<name>Q1YPK7_9GAMM</name>
<evidence type="ECO:0000256" key="16">
    <source>
        <dbReference type="PROSITE-ProRule" id="PRU00209"/>
    </source>
</evidence>
<dbReference type="GO" id="GO:0009328">
    <property type="term" value="C:phenylalanine-tRNA ligase complex"/>
    <property type="evidence" value="ECO:0007669"/>
    <property type="project" value="TreeGrafter"/>
</dbReference>
<dbReference type="NCBIfam" id="NF045760">
    <property type="entry name" value="YtpR"/>
    <property type="match status" value="1"/>
</dbReference>
<proteinExistence type="inferred from homology"/>
<keyword evidence="8 15" id="KW-0547">Nucleotide-binding</keyword>
<dbReference type="HAMAP" id="MF_00283">
    <property type="entry name" value="Phe_tRNA_synth_beta1"/>
    <property type="match status" value="1"/>
</dbReference>
<keyword evidence="13 15" id="KW-0030">Aminoacyl-tRNA synthetase</keyword>
<dbReference type="SUPFAM" id="SSF50249">
    <property type="entry name" value="Nucleic acid-binding proteins"/>
    <property type="match status" value="1"/>
</dbReference>
<dbReference type="InterPro" id="IPR036690">
    <property type="entry name" value="Fdx_antiC-bd_sf"/>
</dbReference>
<feature type="binding site" evidence="15">
    <location>
        <position position="453"/>
    </location>
    <ligand>
        <name>Mg(2+)</name>
        <dbReference type="ChEBI" id="CHEBI:18420"/>
        <note>shared with alpha subunit</note>
    </ligand>
</feature>
<dbReference type="InterPro" id="IPR033714">
    <property type="entry name" value="tRNA_bind_bactPheRS"/>
</dbReference>
<evidence type="ECO:0000256" key="3">
    <source>
        <dbReference type="ARBA" id="ARBA00011209"/>
    </source>
</evidence>
<evidence type="ECO:0000256" key="15">
    <source>
        <dbReference type="HAMAP-Rule" id="MF_00283"/>
    </source>
</evidence>
<feature type="domain" description="FDX-ACB" evidence="18">
    <location>
        <begin position="698"/>
        <end position="791"/>
    </location>
</feature>
<dbReference type="GO" id="GO:0000049">
    <property type="term" value="F:tRNA binding"/>
    <property type="evidence" value="ECO:0007669"/>
    <property type="project" value="UniProtKB-UniRule"/>
</dbReference>
<gene>
    <name evidence="15 20" type="primary">pheT</name>
    <name evidence="20" type="ORF">GB2207_00840</name>
</gene>
<organism evidence="20 21">
    <name type="scientific">gamma proteobacterium HTCC2207</name>
    <dbReference type="NCBI Taxonomy" id="314287"/>
    <lineage>
        <taxon>Bacteria</taxon>
        <taxon>Pseudomonadati</taxon>
        <taxon>Pseudomonadota</taxon>
        <taxon>Gammaproteobacteria</taxon>
        <taxon>Cellvibrionales</taxon>
        <taxon>Porticoccaceae</taxon>
        <taxon>SAR92 clade</taxon>
    </lineage>
</organism>
<evidence type="ECO:0000256" key="1">
    <source>
        <dbReference type="ARBA" id="ARBA00004496"/>
    </source>
</evidence>
<comment type="subunit">
    <text evidence="3 15">Tetramer of two alpha and two beta subunits.</text>
</comment>
<dbReference type="Pfam" id="PF01588">
    <property type="entry name" value="tRNA_bind"/>
    <property type="match status" value="1"/>
</dbReference>
<dbReference type="GO" id="GO:0005524">
    <property type="term" value="F:ATP binding"/>
    <property type="evidence" value="ECO:0007669"/>
    <property type="project" value="UniProtKB-UniRule"/>
</dbReference>
<dbReference type="CDD" id="cd00769">
    <property type="entry name" value="PheRS_beta_core"/>
    <property type="match status" value="1"/>
</dbReference>
<dbReference type="STRING" id="314287.GB2207_00840"/>
<evidence type="ECO:0000313" key="21">
    <source>
        <dbReference type="Proteomes" id="UP000005555"/>
    </source>
</evidence>
<dbReference type="FunFam" id="3.30.70.380:FF:000001">
    <property type="entry name" value="Phenylalanine--tRNA ligase beta subunit"/>
    <property type="match status" value="1"/>
</dbReference>
<evidence type="ECO:0000259" key="19">
    <source>
        <dbReference type="PROSITE" id="PS51483"/>
    </source>
</evidence>
<evidence type="ECO:0000256" key="13">
    <source>
        <dbReference type="ARBA" id="ARBA00023146"/>
    </source>
</evidence>
<evidence type="ECO:0000256" key="7">
    <source>
        <dbReference type="ARBA" id="ARBA00022723"/>
    </source>
</evidence>
<dbReference type="Pfam" id="PF03147">
    <property type="entry name" value="FDX-ACB"/>
    <property type="match status" value="1"/>
</dbReference>
<dbReference type="GO" id="GO:0000287">
    <property type="term" value="F:magnesium ion binding"/>
    <property type="evidence" value="ECO:0007669"/>
    <property type="project" value="UniProtKB-UniRule"/>
</dbReference>
<dbReference type="InterPro" id="IPR005146">
    <property type="entry name" value="B3/B4_tRNA-bd"/>
</dbReference>
<keyword evidence="9 15" id="KW-0067">ATP-binding</keyword>
<dbReference type="SMART" id="SM00896">
    <property type="entry name" value="FDX-ACB"/>
    <property type="match status" value="1"/>
</dbReference>
<dbReference type="SUPFAM" id="SSF54991">
    <property type="entry name" value="Anticodon-binding domain of PheRS"/>
    <property type="match status" value="1"/>
</dbReference>
<dbReference type="Gene3D" id="3.30.56.10">
    <property type="match status" value="2"/>
</dbReference>
<comment type="cofactor">
    <cofactor evidence="15">
        <name>Mg(2+)</name>
        <dbReference type="ChEBI" id="CHEBI:18420"/>
    </cofactor>
    <text evidence="15">Binds 2 magnesium ions per tetramer.</text>
</comment>
<dbReference type="PANTHER" id="PTHR10947">
    <property type="entry name" value="PHENYLALANYL-TRNA SYNTHETASE BETA CHAIN AND LEUCINE-RICH REPEAT-CONTAINING PROTEIN 47"/>
    <property type="match status" value="1"/>
</dbReference>
<dbReference type="Gene3D" id="3.30.930.10">
    <property type="entry name" value="Bira Bifunctional Protein, Domain 2"/>
    <property type="match status" value="1"/>
</dbReference>
<dbReference type="HOGENOM" id="CLU_016891_0_0_6"/>
<dbReference type="FunFam" id="3.50.40.10:FF:000001">
    <property type="entry name" value="Phenylalanine--tRNA ligase beta subunit"/>
    <property type="match status" value="1"/>
</dbReference>
<dbReference type="InterPro" id="IPR012340">
    <property type="entry name" value="NA-bd_OB-fold"/>
</dbReference>
<comment type="catalytic activity">
    <reaction evidence="14 15">
        <text>tRNA(Phe) + L-phenylalanine + ATP = L-phenylalanyl-tRNA(Phe) + AMP + diphosphate + H(+)</text>
        <dbReference type="Rhea" id="RHEA:19413"/>
        <dbReference type="Rhea" id="RHEA-COMP:9668"/>
        <dbReference type="Rhea" id="RHEA-COMP:9699"/>
        <dbReference type="ChEBI" id="CHEBI:15378"/>
        <dbReference type="ChEBI" id="CHEBI:30616"/>
        <dbReference type="ChEBI" id="CHEBI:33019"/>
        <dbReference type="ChEBI" id="CHEBI:58095"/>
        <dbReference type="ChEBI" id="CHEBI:78442"/>
        <dbReference type="ChEBI" id="CHEBI:78531"/>
        <dbReference type="ChEBI" id="CHEBI:456215"/>
        <dbReference type="EC" id="6.1.1.20"/>
    </reaction>
</comment>
<dbReference type="FunFam" id="3.30.56.10:FF:000002">
    <property type="entry name" value="Phenylalanine--tRNA ligase beta subunit"/>
    <property type="match status" value="1"/>
</dbReference>
<feature type="domain" description="B5" evidence="19">
    <location>
        <begin position="399"/>
        <end position="475"/>
    </location>
</feature>
<comment type="similarity">
    <text evidence="2 15">Belongs to the phenylalanyl-tRNA synthetase beta subunit family. Type 1 subfamily.</text>
</comment>
<reference evidence="20 21" key="1">
    <citation type="submission" date="2006-03" db="EMBL/GenBank/DDBJ databases">
        <authorList>
            <person name="Giovannoni S.J."/>
            <person name="Cho J.-C."/>
            <person name="Ferriera S."/>
            <person name="Johnson J."/>
            <person name="Kravitz S."/>
            <person name="Halpern A."/>
            <person name="Remington K."/>
            <person name="Beeson K."/>
            <person name="Tran B."/>
            <person name="Rogers Y.-H."/>
            <person name="Friedman R."/>
            <person name="Venter J.C."/>
        </authorList>
    </citation>
    <scope>NUCLEOTIDE SEQUENCE [LARGE SCALE GENOMIC DNA]</scope>
    <source>
        <strain evidence="20 21">HTCC2207</strain>
    </source>
</reference>
<feature type="binding site" evidence="15">
    <location>
        <position position="462"/>
    </location>
    <ligand>
        <name>Mg(2+)</name>
        <dbReference type="ChEBI" id="CHEBI:18420"/>
        <note>shared with alpha subunit</note>
    </ligand>
</feature>
<dbReference type="Proteomes" id="UP000005555">
    <property type="component" value="Unassembled WGS sequence"/>
</dbReference>
<dbReference type="Pfam" id="PF03484">
    <property type="entry name" value="B5"/>
    <property type="match status" value="1"/>
</dbReference>
<dbReference type="FunFam" id="2.40.50.140:FF:000045">
    <property type="entry name" value="Phenylalanine--tRNA ligase beta subunit"/>
    <property type="match status" value="1"/>
</dbReference>
<dbReference type="PROSITE" id="PS51483">
    <property type="entry name" value="B5"/>
    <property type="match status" value="1"/>
</dbReference>
<dbReference type="InterPro" id="IPR004532">
    <property type="entry name" value="Phe-tRNA-ligase_IIc_bsu_bact"/>
</dbReference>
<dbReference type="NCBIfam" id="TIGR00472">
    <property type="entry name" value="pheT_bact"/>
    <property type="match status" value="1"/>
</dbReference>
<dbReference type="AlphaFoldDB" id="Q1YPK7"/>
<feature type="domain" description="TRNA-binding" evidence="17">
    <location>
        <begin position="39"/>
        <end position="147"/>
    </location>
</feature>
<dbReference type="InterPro" id="IPR041616">
    <property type="entry name" value="PheRS_beta_core"/>
</dbReference>
<dbReference type="OrthoDB" id="9805455at2"/>
<evidence type="ECO:0000256" key="4">
    <source>
        <dbReference type="ARBA" id="ARBA00022490"/>
    </source>
</evidence>
<comment type="caution">
    <text evidence="20">The sequence shown here is derived from an EMBL/GenBank/DDBJ whole genome shotgun (WGS) entry which is preliminary data.</text>
</comment>
<dbReference type="Gene3D" id="2.40.50.140">
    <property type="entry name" value="Nucleic acid-binding proteins"/>
    <property type="match status" value="1"/>
</dbReference>
<feature type="binding site" evidence="15">
    <location>
        <position position="463"/>
    </location>
    <ligand>
        <name>Mg(2+)</name>
        <dbReference type="ChEBI" id="CHEBI:18420"/>
        <note>shared with alpha subunit</note>
    </ligand>
</feature>
<evidence type="ECO:0000256" key="12">
    <source>
        <dbReference type="ARBA" id="ARBA00022917"/>
    </source>
</evidence>
<keyword evidence="5 16" id="KW-0820">tRNA-binding</keyword>
<dbReference type="EMBL" id="AAPI01000009">
    <property type="protein sequence ID" value="EAS46164.1"/>
    <property type="molecule type" value="Genomic_DNA"/>
</dbReference>
<dbReference type="GO" id="GO:0004826">
    <property type="term" value="F:phenylalanine-tRNA ligase activity"/>
    <property type="evidence" value="ECO:0007669"/>
    <property type="project" value="UniProtKB-UniRule"/>
</dbReference>
<dbReference type="Gene3D" id="3.50.40.10">
    <property type="entry name" value="Phenylalanyl-trna Synthetase, Chain B, domain 3"/>
    <property type="match status" value="1"/>
</dbReference>
<dbReference type="Pfam" id="PF03483">
    <property type="entry name" value="B3_4"/>
    <property type="match status" value="1"/>
</dbReference>
<keyword evidence="12 15" id="KW-0648">Protein biosynthesis</keyword>
<dbReference type="PROSITE" id="PS50886">
    <property type="entry name" value="TRBD"/>
    <property type="match status" value="1"/>
</dbReference>
<accession>Q1YPK7</accession>
<keyword evidence="7 15" id="KW-0479">Metal-binding</keyword>
<evidence type="ECO:0000313" key="20">
    <source>
        <dbReference type="EMBL" id="EAS46164.1"/>
    </source>
</evidence>
<evidence type="ECO:0000256" key="8">
    <source>
        <dbReference type="ARBA" id="ARBA00022741"/>
    </source>
</evidence>